<comment type="caution">
    <text evidence="1">The sequence shown here is derived from an EMBL/GenBank/DDBJ whole genome shotgun (WGS) entry which is preliminary data.</text>
</comment>
<reference evidence="2" key="1">
    <citation type="journal article" date="2016" name="Nature">
        <title>The genome of the seagrass Zostera marina reveals angiosperm adaptation to the sea.</title>
        <authorList>
            <person name="Olsen J.L."/>
            <person name="Rouze P."/>
            <person name="Verhelst B."/>
            <person name="Lin Y.-C."/>
            <person name="Bayer T."/>
            <person name="Collen J."/>
            <person name="Dattolo E."/>
            <person name="De Paoli E."/>
            <person name="Dittami S."/>
            <person name="Maumus F."/>
            <person name="Michel G."/>
            <person name="Kersting A."/>
            <person name="Lauritano C."/>
            <person name="Lohaus R."/>
            <person name="Toepel M."/>
            <person name="Tonon T."/>
            <person name="Vanneste K."/>
            <person name="Amirebrahimi M."/>
            <person name="Brakel J."/>
            <person name="Bostroem C."/>
            <person name="Chovatia M."/>
            <person name="Grimwood J."/>
            <person name="Jenkins J.W."/>
            <person name="Jueterbock A."/>
            <person name="Mraz A."/>
            <person name="Stam W.T."/>
            <person name="Tice H."/>
            <person name="Bornberg-Bauer E."/>
            <person name="Green P.J."/>
            <person name="Pearson G.A."/>
            <person name="Procaccini G."/>
            <person name="Duarte C.M."/>
            <person name="Schmutz J."/>
            <person name="Reusch T.B.H."/>
            <person name="Van de Peer Y."/>
        </authorList>
    </citation>
    <scope>NUCLEOTIDE SEQUENCE [LARGE SCALE GENOMIC DNA]</scope>
    <source>
        <strain evidence="2">cv. Finnish</strain>
    </source>
</reference>
<dbReference type="Proteomes" id="UP000036987">
    <property type="component" value="Unassembled WGS sequence"/>
</dbReference>
<dbReference type="STRING" id="29655.A0A0K9NME5"/>
<dbReference type="SUPFAM" id="SSF51445">
    <property type="entry name" value="(Trans)glycosidases"/>
    <property type="match status" value="1"/>
</dbReference>
<name>A0A0K9NME5_ZOSMR</name>
<organism evidence="1 2">
    <name type="scientific">Zostera marina</name>
    <name type="common">Eelgrass</name>
    <dbReference type="NCBI Taxonomy" id="29655"/>
    <lineage>
        <taxon>Eukaryota</taxon>
        <taxon>Viridiplantae</taxon>
        <taxon>Streptophyta</taxon>
        <taxon>Embryophyta</taxon>
        <taxon>Tracheophyta</taxon>
        <taxon>Spermatophyta</taxon>
        <taxon>Magnoliopsida</taxon>
        <taxon>Liliopsida</taxon>
        <taxon>Zosteraceae</taxon>
        <taxon>Zostera</taxon>
    </lineage>
</organism>
<dbReference type="AlphaFoldDB" id="A0A0K9NME5"/>
<proteinExistence type="predicted"/>
<evidence type="ECO:0000313" key="2">
    <source>
        <dbReference type="Proteomes" id="UP000036987"/>
    </source>
</evidence>
<sequence length="257" mass="29820">MDCRHNNGKLWCVNWAAHMPVVLAEGLDRRPLPEIVDLIANLGFNCVRLTWAMHMFTVPRYVSLTVRRRKWLLRRHLLQPRRMAPRVRFHHASFLYFPSSGGDEHEERASRAVTNTYASWYNHVTLGACTINAVNPDVLIIVSGLNFDTDLSFLLPCPLPIHSLKLVYEAHWYAFSEGKREEWESPTHSPFHVCSAVAERFHHRAGFMTPLFVSEFGMDQRGLNRADNHFMTCFLGSVAERDVDYENAYKSLKIRFF</sequence>
<dbReference type="PANTHER" id="PTHR31263">
    <property type="entry name" value="CELLULASE FAMILY PROTEIN (AFU_ORTHOLOGUE AFUA_5G14560)"/>
    <property type="match status" value="1"/>
</dbReference>
<gene>
    <name evidence="1" type="ORF">ZOSMA_80G00230</name>
</gene>
<accession>A0A0K9NME5</accession>
<dbReference type="InterPro" id="IPR017853">
    <property type="entry name" value="GH"/>
</dbReference>
<keyword evidence="2" id="KW-1185">Reference proteome</keyword>
<protein>
    <submittedName>
        <fullName evidence="1">Uncharacterized protein</fullName>
    </submittedName>
</protein>
<evidence type="ECO:0000313" key="1">
    <source>
        <dbReference type="EMBL" id="KMZ57931.1"/>
    </source>
</evidence>
<dbReference type="Gene3D" id="3.20.20.80">
    <property type="entry name" value="Glycosidases"/>
    <property type="match status" value="2"/>
</dbReference>
<dbReference type="OMA" id="SITWNIH"/>
<dbReference type="EMBL" id="LFYR01001997">
    <property type="protein sequence ID" value="KMZ57931.1"/>
    <property type="molecule type" value="Genomic_DNA"/>
</dbReference>
<dbReference type="PANTHER" id="PTHR31263:SF0">
    <property type="entry name" value="CELLULASE FAMILY PROTEIN (AFU_ORTHOLOGUE AFUA_5G14560)"/>
    <property type="match status" value="1"/>
</dbReference>
<dbReference type="OrthoDB" id="442731at2759"/>